<dbReference type="SMART" id="SM00267">
    <property type="entry name" value="GGDEF"/>
    <property type="match status" value="1"/>
</dbReference>
<dbReference type="NCBIfam" id="TIGR00254">
    <property type="entry name" value="GGDEF"/>
    <property type="match status" value="1"/>
</dbReference>
<dbReference type="Proteomes" id="UP000065641">
    <property type="component" value="Chromosome"/>
</dbReference>
<accession>A0A0S2KBB9</accession>
<dbReference type="Gene3D" id="3.20.20.450">
    <property type="entry name" value="EAL domain"/>
    <property type="match status" value="1"/>
</dbReference>
<dbReference type="RefSeq" id="WP_058021143.1">
    <property type="nucleotide sequence ID" value="NZ_CP013189.1"/>
</dbReference>
<dbReference type="CDD" id="cd01949">
    <property type="entry name" value="GGDEF"/>
    <property type="match status" value="1"/>
</dbReference>
<dbReference type="InterPro" id="IPR001633">
    <property type="entry name" value="EAL_dom"/>
</dbReference>
<dbReference type="PROSITE" id="PS50112">
    <property type="entry name" value="PAS"/>
    <property type="match status" value="1"/>
</dbReference>
<dbReference type="InterPro" id="IPR000014">
    <property type="entry name" value="PAS"/>
</dbReference>
<gene>
    <name evidence="7" type="ORF">PS2015_952</name>
</gene>
<dbReference type="GO" id="GO:0000160">
    <property type="term" value="P:phosphorelay signal transduction system"/>
    <property type="evidence" value="ECO:0007669"/>
    <property type="project" value="InterPro"/>
</dbReference>
<dbReference type="SUPFAM" id="SSF141868">
    <property type="entry name" value="EAL domain-like"/>
    <property type="match status" value="1"/>
</dbReference>
<dbReference type="SUPFAM" id="SSF52172">
    <property type="entry name" value="CheY-like"/>
    <property type="match status" value="1"/>
</dbReference>
<evidence type="ECO:0000259" key="3">
    <source>
        <dbReference type="PROSITE" id="PS50110"/>
    </source>
</evidence>
<evidence type="ECO:0000259" key="5">
    <source>
        <dbReference type="PROSITE" id="PS50883"/>
    </source>
</evidence>
<organism evidence="7 8">
    <name type="scientific">Pseudohongiella spirulinae</name>
    <dbReference type="NCBI Taxonomy" id="1249552"/>
    <lineage>
        <taxon>Bacteria</taxon>
        <taxon>Pseudomonadati</taxon>
        <taxon>Pseudomonadota</taxon>
        <taxon>Gammaproteobacteria</taxon>
        <taxon>Pseudomonadales</taxon>
        <taxon>Pseudohongiellaceae</taxon>
        <taxon>Pseudohongiella</taxon>
    </lineage>
</organism>
<feature type="domain" description="GGDEF" evidence="6">
    <location>
        <begin position="315"/>
        <end position="448"/>
    </location>
</feature>
<dbReference type="EMBL" id="CP013189">
    <property type="protein sequence ID" value="ALO45622.1"/>
    <property type="molecule type" value="Genomic_DNA"/>
</dbReference>
<dbReference type="STRING" id="1249552.PS2015_952"/>
<evidence type="ECO:0000256" key="1">
    <source>
        <dbReference type="ARBA" id="ARBA00001946"/>
    </source>
</evidence>
<dbReference type="InterPro" id="IPR043128">
    <property type="entry name" value="Rev_trsase/Diguanyl_cyclase"/>
</dbReference>
<dbReference type="PROSITE" id="PS50887">
    <property type="entry name" value="GGDEF"/>
    <property type="match status" value="1"/>
</dbReference>
<dbReference type="PROSITE" id="PS50110">
    <property type="entry name" value="RESPONSE_REGULATORY"/>
    <property type="match status" value="1"/>
</dbReference>
<dbReference type="PROSITE" id="PS50883">
    <property type="entry name" value="EAL"/>
    <property type="match status" value="1"/>
</dbReference>
<dbReference type="InterPro" id="IPR011006">
    <property type="entry name" value="CheY-like_superfamily"/>
</dbReference>
<dbReference type="Gene3D" id="3.30.70.270">
    <property type="match status" value="1"/>
</dbReference>
<sequence length="719" mass="80120">MSAVLQPQQVKASGCRILVVDDDQRMAESLQKLLLMHGHDVDTVFGGRAALHQLSQDNYDLVLLDLAMPDLDGHTVLRHMNQHGSNALCIVVSGERSFNDVSQALRNGAYDYLRKPFATDELLTTVNNAANKKKLQDSHDVVQQKLIRSEQLHRFMVEHSPDIIFVLDAGGNFSFLNQKIEGLLGYSSESLLGEPFSSIVHPDSREKAIYFLDAMHAPGESERSIDLVLCGRSALSRQRHFELTVSRIDENSELARHSEHRYEIYGTARDISEQVEAEEFINFQAYHDILTRLPNRSLFKDRLSVAITQAQRNNEKLAVMFIDLDRFKLINDSLGHTMGDRLLQAVSQRLLKCVRKGDTLSRFGGDEFTLLLPDIAHDDAASQVAEKILDAIKSPFMIADHEIYIGASIGIAVYPDAGDNLEALIKNADIAMYRIKNSGKNGSILFNAEMNGSVNRRHALEQDLRRALQNNEMEICYQPLVNTESTALHGVEALIRWNHPRYGRLSPAEFIPIAEDNRLIIDIDRQTLRDACLHVKALHDAGHPGLKLSVNLSPVMVERDDFVDHVAATLEITGFPSDCLQLEITEGLLLNDRSDIVEKLESLTRMGLSLAIDDFGTGFSSLSYLQKFPISTLKIDRSFVQKLHQKNDDACIVGAIVSMAQGLRLQIVAEGVEHVSQFNYLRSLGCDVVQGYLFGAPGTMEELLGRYPGLVSSGTAAPE</sequence>
<dbReference type="SUPFAM" id="SSF55073">
    <property type="entry name" value="Nucleotide cyclase"/>
    <property type="match status" value="1"/>
</dbReference>
<proteinExistence type="predicted"/>
<name>A0A0S2KBB9_9GAMM</name>
<evidence type="ECO:0000259" key="6">
    <source>
        <dbReference type="PROSITE" id="PS50887"/>
    </source>
</evidence>
<feature type="domain" description="Response regulatory" evidence="3">
    <location>
        <begin position="16"/>
        <end position="130"/>
    </location>
</feature>
<dbReference type="InterPro" id="IPR029787">
    <property type="entry name" value="Nucleotide_cyclase"/>
</dbReference>
<keyword evidence="8" id="KW-1185">Reference proteome</keyword>
<dbReference type="InterPro" id="IPR013767">
    <property type="entry name" value="PAS_fold"/>
</dbReference>
<dbReference type="FunFam" id="3.30.70.270:FF:000001">
    <property type="entry name" value="Diguanylate cyclase domain protein"/>
    <property type="match status" value="1"/>
</dbReference>
<dbReference type="InterPro" id="IPR035919">
    <property type="entry name" value="EAL_sf"/>
</dbReference>
<dbReference type="OrthoDB" id="9804951at2"/>
<evidence type="ECO:0000256" key="2">
    <source>
        <dbReference type="PROSITE-ProRule" id="PRU00169"/>
    </source>
</evidence>
<dbReference type="PANTHER" id="PTHR44757:SF2">
    <property type="entry name" value="BIOFILM ARCHITECTURE MAINTENANCE PROTEIN MBAA"/>
    <property type="match status" value="1"/>
</dbReference>
<dbReference type="SMART" id="SM00448">
    <property type="entry name" value="REC"/>
    <property type="match status" value="1"/>
</dbReference>
<dbReference type="Pfam" id="PF00072">
    <property type="entry name" value="Response_reg"/>
    <property type="match status" value="1"/>
</dbReference>
<dbReference type="InterPro" id="IPR035965">
    <property type="entry name" value="PAS-like_dom_sf"/>
</dbReference>
<dbReference type="Pfam" id="PF00563">
    <property type="entry name" value="EAL"/>
    <property type="match status" value="1"/>
</dbReference>
<evidence type="ECO:0000313" key="8">
    <source>
        <dbReference type="Proteomes" id="UP000065641"/>
    </source>
</evidence>
<dbReference type="Gene3D" id="3.30.450.20">
    <property type="entry name" value="PAS domain"/>
    <property type="match status" value="1"/>
</dbReference>
<dbReference type="NCBIfam" id="TIGR00229">
    <property type="entry name" value="sensory_box"/>
    <property type="match status" value="1"/>
</dbReference>
<dbReference type="GO" id="GO:0006355">
    <property type="term" value="P:regulation of DNA-templated transcription"/>
    <property type="evidence" value="ECO:0007669"/>
    <property type="project" value="InterPro"/>
</dbReference>
<dbReference type="InterPro" id="IPR001789">
    <property type="entry name" value="Sig_transdc_resp-reg_receiver"/>
</dbReference>
<feature type="modified residue" description="4-aspartylphosphate" evidence="2">
    <location>
        <position position="65"/>
    </location>
</feature>
<dbReference type="SUPFAM" id="SSF55785">
    <property type="entry name" value="PYP-like sensor domain (PAS domain)"/>
    <property type="match status" value="1"/>
</dbReference>
<dbReference type="InterPro" id="IPR000160">
    <property type="entry name" value="GGDEF_dom"/>
</dbReference>
<dbReference type="AlphaFoldDB" id="A0A0S2KBB9"/>
<dbReference type="CDD" id="cd00130">
    <property type="entry name" value="PAS"/>
    <property type="match status" value="1"/>
</dbReference>
<protein>
    <submittedName>
        <fullName evidence="7">Diguanylate cyclase</fullName>
    </submittedName>
</protein>
<dbReference type="InterPro" id="IPR052155">
    <property type="entry name" value="Biofilm_reg_signaling"/>
</dbReference>
<dbReference type="Pfam" id="PF00989">
    <property type="entry name" value="PAS"/>
    <property type="match status" value="1"/>
</dbReference>
<dbReference type="SMART" id="SM00091">
    <property type="entry name" value="PAS"/>
    <property type="match status" value="1"/>
</dbReference>
<dbReference type="CDD" id="cd01948">
    <property type="entry name" value="EAL"/>
    <property type="match status" value="1"/>
</dbReference>
<dbReference type="Gene3D" id="3.40.50.2300">
    <property type="match status" value="1"/>
</dbReference>
<dbReference type="GO" id="GO:0003824">
    <property type="term" value="F:catalytic activity"/>
    <property type="evidence" value="ECO:0007669"/>
    <property type="project" value="UniProtKB-ARBA"/>
</dbReference>
<evidence type="ECO:0000313" key="7">
    <source>
        <dbReference type="EMBL" id="ALO45622.1"/>
    </source>
</evidence>
<feature type="domain" description="EAL" evidence="5">
    <location>
        <begin position="457"/>
        <end position="711"/>
    </location>
</feature>
<keyword evidence="2" id="KW-0597">Phosphoprotein</keyword>
<dbReference type="SMART" id="SM00052">
    <property type="entry name" value="EAL"/>
    <property type="match status" value="1"/>
</dbReference>
<feature type="domain" description="PAS" evidence="4">
    <location>
        <begin position="149"/>
        <end position="206"/>
    </location>
</feature>
<dbReference type="Pfam" id="PF00990">
    <property type="entry name" value="GGDEF"/>
    <property type="match status" value="1"/>
</dbReference>
<evidence type="ECO:0000259" key="4">
    <source>
        <dbReference type="PROSITE" id="PS50112"/>
    </source>
</evidence>
<dbReference type="PANTHER" id="PTHR44757">
    <property type="entry name" value="DIGUANYLATE CYCLASE DGCP"/>
    <property type="match status" value="1"/>
</dbReference>
<dbReference type="KEGG" id="pspi:PS2015_952"/>
<comment type="cofactor">
    <cofactor evidence="1">
        <name>Mg(2+)</name>
        <dbReference type="ChEBI" id="CHEBI:18420"/>
    </cofactor>
</comment>
<reference evidence="7 8" key="1">
    <citation type="submission" date="2015-11" db="EMBL/GenBank/DDBJ databases">
        <authorList>
            <person name="Zhang Y."/>
            <person name="Guo Z."/>
        </authorList>
    </citation>
    <scope>NUCLEOTIDE SEQUENCE [LARGE SCALE GENOMIC DNA]</scope>
    <source>
        <strain evidence="7 8">KCTC 32221</strain>
    </source>
</reference>
<dbReference type="PATRIC" id="fig|1249552.3.peg.957"/>